<evidence type="ECO:0000313" key="2">
    <source>
        <dbReference type="EMBL" id="MDG0865884.1"/>
    </source>
</evidence>
<evidence type="ECO:0000313" key="3">
    <source>
        <dbReference type="EMBL" id="WFG39385.1"/>
    </source>
</evidence>
<evidence type="ECO:0000313" key="5">
    <source>
        <dbReference type="Proteomes" id="UP001321249"/>
    </source>
</evidence>
<gene>
    <name evidence="2" type="ORF">GKO46_02210</name>
    <name evidence="3" type="ORF">GKO48_07050</name>
</gene>
<sequence>MAKIKINTIHHQSMPMRDRGRALGFWRDLLGLEIIPSQETGDGLIWMQAADGTMVHLVQRPADDTPNIHTAFEVDDFDEALEAMTAAGYEIIKGPVERADGQRAFYVYDPEGNRLEFATKSGLKPSNRVVDEMGYSRDGED</sequence>
<dbReference type="EMBL" id="WMBE01000001">
    <property type="protein sequence ID" value="MDG0865884.1"/>
    <property type="molecule type" value="Genomic_DNA"/>
</dbReference>
<dbReference type="PANTHER" id="PTHR36113:SF1">
    <property type="entry name" value="GLYOXALASE_BLEOMYCIN RESISTANCE PROTEIN_DIOXYGENASE"/>
    <property type="match status" value="1"/>
</dbReference>
<protein>
    <recommendedName>
        <fullName evidence="1">VOC domain-containing protein</fullName>
    </recommendedName>
</protein>
<reference evidence="4" key="3">
    <citation type="submission" date="2023-06" db="EMBL/GenBank/DDBJ databases">
        <title>Pangenomics reveal diversification of enzyme families and niche specialization in globally abundant SAR202 bacteria.</title>
        <authorList>
            <person name="Saw J.H.W."/>
        </authorList>
    </citation>
    <scope>NUCLEOTIDE SEQUENCE [LARGE SCALE GENOMIC DNA]</scope>
    <source>
        <strain evidence="4">JH1073</strain>
    </source>
</reference>
<dbReference type="Gene3D" id="3.10.180.10">
    <property type="entry name" value="2,3-Dihydroxybiphenyl 1,2-Dioxygenase, domain 1"/>
    <property type="match status" value="1"/>
</dbReference>
<dbReference type="InterPro" id="IPR029068">
    <property type="entry name" value="Glyas_Bleomycin-R_OHBP_Dase"/>
</dbReference>
<dbReference type="InterPro" id="IPR051332">
    <property type="entry name" value="Fosfomycin_Res_Enzymes"/>
</dbReference>
<dbReference type="Proteomes" id="UP001321249">
    <property type="component" value="Unassembled WGS sequence"/>
</dbReference>
<dbReference type="InterPro" id="IPR037523">
    <property type="entry name" value="VOC_core"/>
</dbReference>
<evidence type="ECO:0000313" key="4">
    <source>
        <dbReference type="Proteomes" id="UP001219901"/>
    </source>
</evidence>
<dbReference type="PANTHER" id="PTHR36113">
    <property type="entry name" value="LYASE, PUTATIVE-RELATED-RELATED"/>
    <property type="match status" value="1"/>
</dbReference>
<dbReference type="InterPro" id="IPR004360">
    <property type="entry name" value="Glyas_Fos-R_dOase_dom"/>
</dbReference>
<dbReference type="Proteomes" id="UP001219901">
    <property type="component" value="Chromosome"/>
</dbReference>
<dbReference type="PROSITE" id="PS51819">
    <property type="entry name" value="VOC"/>
    <property type="match status" value="1"/>
</dbReference>
<accession>A0AAJ5ZEB0</accession>
<reference evidence="4 5" key="1">
    <citation type="submission" date="2019-11" db="EMBL/GenBank/DDBJ databases">
        <authorList>
            <person name="Cho J.-C."/>
        </authorList>
    </citation>
    <scope>NUCLEOTIDE SEQUENCE [LARGE SCALE GENOMIC DNA]</scope>
    <source>
        <strain evidence="3 4">JH1073</strain>
        <strain evidence="2 5">JH702</strain>
    </source>
</reference>
<reference evidence="3" key="2">
    <citation type="journal article" date="2023" name="Nat. Commun.">
        <title>Cultivation of marine bacteria of the SAR202 clade.</title>
        <authorList>
            <person name="Lim Y."/>
            <person name="Seo J.H."/>
            <person name="Giovannoni S.J."/>
            <person name="Kang I."/>
            <person name="Cho J.C."/>
        </authorList>
    </citation>
    <scope>NUCLEOTIDE SEQUENCE</scope>
    <source>
        <strain evidence="3">JH1073</strain>
    </source>
</reference>
<dbReference type="EMBL" id="CP046147">
    <property type="protein sequence ID" value="WFG39385.1"/>
    <property type="molecule type" value="Genomic_DNA"/>
</dbReference>
<feature type="domain" description="VOC" evidence="1">
    <location>
        <begin position="8"/>
        <end position="120"/>
    </location>
</feature>
<dbReference type="AlphaFoldDB" id="A0AAJ5ZEB0"/>
<name>A0AAJ5ZEB0_9CHLR</name>
<evidence type="ECO:0000259" key="1">
    <source>
        <dbReference type="PROSITE" id="PS51819"/>
    </source>
</evidence>
<dbReference type="SUPFAM" id="SSF54593">
    <property type="entry name" value="Glyoxalase/Bleomycin resistance protein/Dihydroxybiphenyl dioxygenase"/>
    <property type="match status" value="1"/>
</dbReference>
<dbReference type="Pfam" id="PF00903">
    <property type="entry name" value="Glyoxalase"/>
    <property type="match status" value="1"/>
</dbReference>
<dbReference type="RefSeq" id="WP_342823025.1">
    <property type="nucleotide sequence ID" value="NZ_CP046146.1"/>
</dbReference>
<keyword evidence="4" id="KW-1185">Reference proteome</keyword>
<organism evidence="3 4">
    <name type="scientific">Candidatus Lucifugimonas marina</name>
    <dbReference type="NCBI Taxonomy" id="3038979"/>
    <lineage>
        <taxon>Bacteria</taxon>
        <taxon>Bacillati</taxon>
        <taxon>Chloroflexota</taxon>
        <taxon>Dehalococcoidia</taxon>
        <taxon>SAR202 cluster</taxon>
        <taxon>Candidatus Lucifugimonadales</taxon>
        <taxon>Candidatus Lucifugimonadaceae</taxon>
        <taxon>Candidatus Lucifugimonas</taxon>
    </lineage>
</organism>
<proteinExistence type="predicted"/>